<accession>A0AAE9B068</accession>
<sequence>MTATRDDLADLLTEAAQQVGSVLTAQSPAVGTSGRPYLAPFLGPLAAASPVLHSLSEQLDAYFSDPLPKTPAGLFTLACLAAANGQLNEATAEFITAIEAVCDRAGIGPVPSGQHPATKNTDTDSAVDTQIAFTTTEWDAIQKAARIGDLDASEFVAVSASAVAAALLFTDLCREIYEGLLTDAEYVRTGPDTDAALGTDTESLPTIVQHLLDAPGAAA</sequence>
<proteinExistence type="predicted"/>
<dbReference type="AlphaFoldDB" id="A0AAE9B068"/>
<dbReference type="RefSeq" id="WP_141582530.1">
    <property type="nucleotide sequence ID" value="NZ_SPAZ01000136.1"/>
</dbReference>
<gene>
    <name evidence="1" type="ORF">Sipo8835_15730</name>
</gene>
<dbReference type="Proteomes" id="UP000318720">
    <property type="component" value="Unassembled WGS sequence"/>
</dbReference>
<reference evidence="1 2" key="1">
    <citation type="submission" date="2019-03" db="EMBL/GenBank/DDBJ databases">
        <title>Comparative genomic analyses of the sweetpotato soil rot pathogen, Streptomyces ipomoeae.</title>
        <authorList>
            <person name="Ruschel Soares N."/>
            <person name="Badger J.H."/>
            <person name="Huguet-Tapia J.C."/>
            <person name="Clark C.A."/>
            <person name="Pettis G.S."/>
        </authorList>
    </citation>
    <scope>NUCLEOTIDE SEQUENCE [LARGE SCALE GENOMIC DNA]</scope>
    <source>
        <strain evidence="1 2">88-35</strain>
    </source>
</reference>
<name>A0AAE9B068_9ACTN</name>
<evidence type="ECO:0000313" key="2">
    <source>
        <dbReference type="Proteomes" id="UP000318720"/>
    </source>
</evidence>
<organism evidence="1 2">
    <name type="scientific">Streptomyces ipomoeae</name>
    <dbReference type="NCBI Taxonomy" id="103232"/>
    <lineage>
        <taxon>Bacteria</taxon>
        <taxon>Bacillati</taxon>
        <taxon>Actinomycetota</taxon>
        <taxon>Actinomycetes</taxon>
        <taxon>Kitasatosporales</taxon>
        <taxon>Streptomycetaceae</taxon>
        <taxon>Streptomyces</taxon>
    </lineage>
</organism>
<dbReference type="EMBL" id="SPAZ01000136">
    <property type="protein sequence ID" value="TQE34198.1"/>
    <property type="molecule type" value="Genomic_DNA"/>
</dbReference>
<comment type="caution">
    <text evidence="1">The sequence shown here is derived from an EMBL/GenBank/DDBJ whole genome shotgun (WGS) entry which is preliminary data.</text>
</comment>
<evidence type="ECO:0000313" key="1">
    <source>
        <dbReference type="EMBL" id="TQE34198.1"/>
    </source>
</evidence>
<protein>
    <submittedName>
        <fullName evidence="1">Uncharacterized protein</fullName>
    </submittedName>
</protein>